<dbReference type="InterPro" id="IPR016956">
    <property type="entry name" value="YdjM"/>
</dbReference>
<dbReference type="PANTHER" id="PTHR35531">
    <property type="entry name" value="INNER MEMBRANE PROTEIN YBCI-RELATED"/>
    <property type="match status" value="1"/>
</dbReference>
<evidence type="ECO:0000256" key="1">
    <source>
        <dbReference type="SAM" id="Phobius"/>
    </source>
</evidence>
<dbReference type="GO" id="GO:0016787">
    <property type="term" value="F:hydrolase activity"/>
    <property type="evidence" value="ECO:0007669"/>
    <property type="project" value="UniProtKB-KW"/>
</dbReference>
<comment type="caution">
    <text evidence="2">The sequence shown here is derived from an EMBL/GenBank/DDBJ whole genome shotgun (WGS) entry which is preliminary data.</text>
</comment>
<dbReference type="AlphaFoldDB" id="A0A832RTY0"/>
<dbReference type="PIRSF" id="PIRSF030780">
    <property type="entry name" value="Md_memb_hyd_prd"/>
    <property type="match status" value="1"/>
</dbReference>
<dbReference type="Proteomes" id="UP000600363">
    <property type="component" value="Unassembled WGS sequence"/>
</dbReference>
<evidence type="ECO:0000313" key="3">
    <source>
        <dbReference type="Proteomes" id="UP000600363"/>
    </source>
</evidence>
<dbReference type="Pfam" id="PF04307">
    <property type="entry name" value="YdjM"/>
    <property type="match status" value="1"/>
</dbReference>
<dbReference type="EMBL" id="DUIH01000006">
    <property type="protein sequence ID" value="HIH69247.1"/>
    <property type="molecule type" value="Genomic_DNA"/>
</dbReference>
<dbReference type="InterPro" id="IPR007404">
    <property type="entry name" value="YdjM-like"/>
</dbReference>
<proteinExistence type="predicted"/>
<name>A0A832RTY0_9EURY</name>
<feature type="transmembrane region" description="Helical" evidence="1">
    <location>
        <begin position="105"/>
        <end position="126"/>
    </location>
</feature>
<evidence type="ECO:0000313" key="2">
    <source>
        <dbReference type="EMBL" id="HIH69247.1"/>
    </source>
</evidence>
<reference evidence="2" key="1">
    <citation type="journal article" date="2020" name="bioRxiv">
        <title>A rank-normalized archaeal taxonomy based on genome phylogeny resolves widespread incomplete and uneven classifications.</title>
        <authorList>
            <person name="Rinke C."/>
            <person name="Chuvochina M."/>
            <person name="Mussig A.J."/>
            <person name="Chaumeil P.-A."/>
            <person name="Waite D.W."/>
            <person name="Whitman W.B."/>
            <person name="Parks D.H."/>
            <person name="Hugenholtz P."/>
        </authorList>
    </citation>
    <scope>NUCLEOTIDE SEQUENCE</scope>
    <source>
        <strain evidence="2">UBA12518</strain>
    </source>
</reference>
<keyword evidence="1" id="KW-0812">Transmembrane</keyword>
<keyword evidence="1" id="KW-0472">Membrane</keyword>
<gene>
    <name evidence="2" type="ORF">HA299_01295</name>
</gene>
<feature type="transmembrane region" description="Helical" evidence="1">
    <location>
        <begin position="147"/>
        <end position="166"/>
    </location>
</feature>
<sequence>MRHITHILFSILIIVGIYEMCPSLKLYVPFVYATVLAPIGALVPDLDHPHSYISQNWKFLSVVIRKTTPHRGWTHSLTGGAFFTVALGGMFWYAHASTLNTIPFFVGYVSHLLSDSLNPTGVNWLWPKSRKKYSICSIRTGSHEEKIFQGIVSFGIVGLFVYDVMFNAGSLLS</sequence>
<keyword evidence="2" id="KW-0378">Hydrolase</keyword>
<protein>
    <submittedName>
        <fullName evidence="2">Metal-dependent hydrolase</fullName>
    </submittedName>
</protein>
<organism evidence="2 3">
    <name type="scientific">Methermicoccus shengliensis</name>
    <dbReference type="NCBI Taxonomy" id="660064"/>
    <lineage>
        <taxon>Archaea</taxon>
        <taxon>Methanobacteriati</taxon>
        <taxon>Methanobacteriota</taxon>
        <taxon>Stenosarchaea group</taxon>
        <taxon>Methanomicrobia</taxon>
        <taxon>Methanosarcinales</taxon>
        <taxon>Methermicoccaceae</taxon>
        <taxon>Methermicoccus</taxon>
    </lineage>
</organism>
<dbReference type="PANTHER" id="PTHR35531:SF1">
    <property type="entry name" value="INNER MEMBRANE PROTEIN YBCI-RELATED"/>
    <property type="match status" value="1"/>
</dbReference>
<feature type="transmembrane region" description="Helical" evidence="1">
    <location>
        <begin position="73"/>
        <end position="93"/>
    </location>
</feature>
<keyword evidence="1" id="KW-1133">Transmembrane helix</keyword>
<accession>A0A832RTY0</accession>